<accession>A0A9Y2L164</accession>
<dbReference type="EMBL" id="CP127247">
    <property type="protein sequence ID" value="WIY26139.1"/>
    <property type="molecule type" value="Genomic_DNA"/>
</dbReference>
<sequence length="223" mass="24070">MATGAPIPMRIDPSITLLQQWLSPAYPVGAFAYSHGLDSAVETGAIGSVDDLRLWLEDLLTSGAGYSDPILLIAAYRYRDAEDLQDIDQMARAFAPSKERLAETDLQGAAFCQTTAAISGHEIANLTYPVALGYAARLHNLPLDVTVHMYLHAFASNLVAAAQRLMPVGQVEGQRLLSALAPLIAKAAQDAQTAEINDLSGCCFLADISSMQHETQYSRMFRS</sequence>
<reference evidence="4 5" key="1">
    <citation type="submission" date="2023-06" db="EMBL/GenBank/DDBJ databases">
        <title>Parasedimentitalea psychrophila sp. nov., a psychrophilic bacterium isolated from deep-sea sediment.</title>
        <authorList>
            <person name="Li A."/>
        </authorList>
    </citation>
    <scope>NUCLEOTIDE SEQUENCE [LARGE SCALE GENOMIC DNA]</scope>
    <source>
        <strain evidence="4 5">QS115</strain>
    </source>
</reference>
<dbReference type="GO" id="GO:0016151">
    <property type="term" value="F:nickel cation binding"/>
    <property type="evidence" value="ECO:0007669"/>
    <property type="project" value="UniProtKB-UniRule"/>
</dbReference>
<comment type="subcellular location">
    <subcellularLocation>
        <location evidence="3">Cytoplasm</location>
    </subcellularLocation>
</comment>
<gene>
    <name evidence="3" type="primary">ureF</name>
    <name evidence="4" type="ORF">QPJ95_04210</name>
</gene>
<keyword evidence="1 3" id="KW-0996">Nickel insertion</keyword>
<name>A0A9Y2L164_9RHOB</name>
<dbReference type="Pfam" id="PF01730">
    <property type="entry name" value="UreF"/>
    <property type="match status" value="1"/>
</dbReference>
<evidence type="ECO:0000256" key="1">
    <source>
        <dbReference type="ARBA" id="ARBA00022988"/>
    </source>
</evidence>
<comment type="subunit">
    <text evidence="3">UreD, UreF and UreG form a complex that acts as a GTP-hydrolysis-dependent molecular chaperone, activating the urease apoprotein by helping to assemble the nickel containing metallocenter of UreC. The UreE protein probably delivers the nickel.</text>
</comment>
<dbReference type="InterPro" id="IPR002639">
    <property type="entry name" value="UreF"/>
</dbReference>
<keyword evidence="5" id="KW-1185">Reference proteome</keyword>
<evidence type="ECO:0000313" key="5">
    <source>
        <dbReference type="Proteomes" id="UP001238334"/>
    </source>
</evidence>
<keyword evidence="2 3" id="KW-0143">Chaperone</keyword>
<evidence type="ECO:0000313" key="4">
    <source>
        <dbReference type="EMBL" id="WIY26139.1"/>
    </source>
</evidence>
<dbReference type="AlphaFoldDB" id="A0A9Y2L164"/>
<dbReference type="PIRSF" id="PIRSF009467">
    <property type="entry name" value="Ureas_acces_UreF"/>
    <property type="match status" value="1"/>
</dbReference>
<dbReference type="HAMAP" id="MF_01385">
    <property type="entry name" value="UreF"/>
    <property type="match status" value="1"/>
</dbReference>
<comment type="similarity">
    <text evidence="3">Belongs to the UreF family.</text>
</comment>
<dbReference type="Gene3D" id="1.10.4190.10">
    <property type="entry name" value="Urease accessory protein UreF"/>
    <property type="match status" value="1"/>
</dbReference>
<protein>
    <recommendedName>
        <fullName evidence="3">Urease accessory protein UreF</fullName>
    </recommendedName>
</protein>
<comment type="function">
    <text evidence="3">Required for maturation of urease via the functional incorporation of the urease nickel metallocenter.</text>
</comment>
<dbReference type="PANTHER" id="PTHR33620">
    <property type="entry name" value="UREASE ACCESSORY PROTEIN F"/>
    <property type="match status" value="1"/>
</dbReference>
<dbReference type="InterPro" id="IPR038277">
    <property type="entry name" value="UreF_sf"/>
</dbReference>
<dbReference type="Proteomes" id="UP001238334">
    <property type="component" value="Chromosome"/>
</dbReference>
<dbReference type="PANTHER" id="PTHR33620:SF1">
    <property type="entry name" value="UREASE ACCESSORY PROTEIN F"/>
    <property type="match status" value="1"/>
</dbReference>
<dbReference type="KEGG" id="ppso:QPJ95_04210"/>
<proteinExistence type="inferred from homology"/>
<evidence type="ECO:0000256" key="2">
    <source>
        <dbReference type="ARBA" id="ARBA00023186"/>
    </source>
</evidence>
<organism evidence="4 5">
    <name type="scientific">Parasedimentitalea psychrophila</name>
    <dbReference type="NCBI Taxonomy" id="2997337"/>
    <lineage>
        <taxon>Bacteria</taxon>
        <taxon>Pseudomonadati</taxon>
        <taxon>Pseudomonadota</taxon>
        <taxon>Alphaproteobacteria</taxon>
        <taxon>Rhodobacterales</taxon>
        <taxon>Paracoccaceae</taxon>
        <taxon>Parasedimentitalea</taxon>
    </lineage>
</organism>
<dbReference type="RefSeq" id="WP_270920854.1">
    <property type="nucleotide sequence ID" value="NZ_CP127247.1"/>
</dbReference>
<evidence type="ECO:0000256" key="3">
    <source>
        <dbReference type="HAMAP-Rule" id="MF_01385"/>
    </source>
</evidence>
<dbReference type="GO" id="GO:0005737">
    <property type="term" value="C:cytoplasm"/>
    <property type="evidence" value="ECO:0007669"/>
    <property type="project" value="UniProtKB-SubCell"/>
</dbReference>
<keyword evidence="3" id="KW-0963">Cytoplasm</keyword>